<evidence type="ECO:0000313" key="1">
    <source>
        <dbReference type="EMBL" id="CAJ0591817.1"/>
    </source>
</evidence>
<evidence type="ECO:0000313" key="2">
    <source>
        <dbReference type="Proteomes" id="UP001176961"/>
    </source>
</evidence>
<organism evidence="1 2">
    <name type="scientific">Cylicocyclus nassatus</name>
    <name type="common">Nematode worm</name>
    <dbReference type="NCBI Taxonomy" id="53992"/>
    <lineage>
        <taxon>Eukaryota</taxon>
        <taxon>Metazoa</taxon>
        <taxon>Ecdysozoa</taxon>
        <taxon>Nematoda</taxon>
        <taxon>Chromadorea</taxon>
        <taxon>Rhabditida</taxon>
        <taxon>Rhabditina</taxon>
        <taxon>Rhabditomorpha</taxon>
        <taxon>Strongyloidea</taxon>
        <taxon>Strongylidae</taxon>
        <taxon>Cylicocyclus</taxon>
    </lineage>
</organism>
<dbReference type="AlphaFoldDB" id="A0AA36GEU1"/>
<protein>
    <submittedName>
        <fullName evidence="1">Uncharacterized protein</fullName>
    </submittedName>
</protein>
<dbReference type="Proteomes" id="UP001176961">
    <property type="component" value="Unassembled WGS sequence"/>
</dbReference>
<gene>
    <name evidence="1" type="ORF">CYNAS_LOCUS3800</name>
</gene>
<reference evidence="1" key="1">
    <citation type="submission" date="2023-07" db="EMBL/GenBank/DDBJ databases">
        <authorList>
            <consortium name="CYATHOMIX"/>
        </authorList>
    </citation>
    <scope>NUCLEOTIDE SEQUENCE</scope>
    <source>
        <strain evidence="1">N/A</strain>
    </source>
</reference>
<sequence length="128" mass="14081">MSTHKPQLDLLARDLAAAGSETSRYVDGENGYHVVLYYTSTLVTAMVEAVAICARVSIGVEFSSSLCCFGCWYVFVIVEHDPTSSYGIGWLFVCVFTTTYEIDADKVKPPLLSKLRSGASNYFYPLPS</sequence>
<comment type="caution">
    <text evidence="1">The sequence shown here is derived from an EMBL/GenBank/DDBJ whole genome shotgun (WGS) entry which is preliminary data.</text>
</comment>
<accession>A0AA36GEU1</accession>
<proteinExistence type="predicted"/>
<dbReference type="EMBL" id="CATQJL010000001">
    <property type="protein sequence ID" value="CAJ0591817.1"/>
    <property type="molecule type" value="Genomic_DNA"/>
</dbReference>
<name>A0AA36GEU1_CYLNA</name>
<keyword evidence="2" id="KW-1185">Reference proteome</keyword>